<dbReference type="PANTHER" id="PTHR46796">
    <property type="entry name" value="HTH-TYPE TRANSCRIPTIONAL ACTIVATOR RHAS-RELATED"/>
    <property type="match status" value="1"/>
</dbReference>
<dbReference type="Gene3D" id="1.10.10.60">
    <property type="entry name" value="Homeodomain-like"/>
    <property type="match status" value="1"/>
</dbReference>
<dbReference type="Pfam" id="PF20240">
    <property type="entry name" value="DUF6597"/>
    <property type="match status" value="1"/>
</dbReference>
<keyword evidence="6" id="KW-1185">Reference proteome</keyword>
<evidence type="ECO:0000256" key="1">
    <source>
        <dbReference type="ARBA" id="ARBA00023015"/>
    </source>
</evidence>
<reference evidence="5" key="1">
    <citation type="submission" date="2021-04" db="EMBL/GenBank/DDBJ databases">
        <title>Microbacterium tenobrionis sp. nov. and Microbacterium allomyrinae sp. nov., isolated from larvae of Tenobrio molitor and Allomyrina dichotoma, respectively.</title>
        <authorList>
            <person name="Lee S.D."/>
        </authorList>
    </citation>
    <scope>NUCLEOTIDE SEQUENCE</scope>
    <source>
        <strain evidence="5">BWT-G7</strain>
    </source>
</reference>
<dbReference type="Pfam" id="PF12833">
    <property type="entry name" value="HTH_18"/>
    <property type="match status" value="1"/>
</dbReference>
<dbReference type="SUPFAM" id="SSF46689">
    <property type="entry name" value="Homeodomain-like"/>
    <property type="match status" value="1"/>
</dbReference>
<dbReference type="GO" id="GO:0043565">
    <property type="term" value="F:sequence-specific DNA binding"/>
    <property type="evidence" value="ECO:0007669"/>
    <property type="project" value="InterPro"/>
</dbReference>
<evidence type="ECO:0000313" key="5">
    <source>
        <dbReference type="EMBL" id="MCC2030696.1"/>
    </source>
</evidence>
<feature type="domain" description="HTH araC/xylS-type" evidence="4">
    <location>
        <begin position="198"/>
        <end position="300"/>
    </location>
</feature>
<evidence type="ECO:0000256" key="2">
    <source>
        <dbReference type="ARBA" id="ARBA00023125"/>
    </source>
</evidence>
<keyword evidence="3" id="KW-0804">Transcription</keyword>
<dbReference type="PANTHER" id="PTHR46796:SF15">
    <property type="entry name" value="BLL1074 PROTEIN"/>
    <property type="match status" value="1"/>
</dbReference>
<dbReference type="InterPro" id="IPR050204">
    <property type="entry name" value="AraC_XylS_family_regulators"/>
</dbReference>
<dbReference type="Proteomes" id="UP001139354">
    <property type="component" value="Unassembled WGS sequence"/>
</dbReference>
<dbReference type="PROSITE" id="PS01124">
    <property type="entry name" value="HTH_ARAC_FAMILY_2"/>
    <property type="match status" value="1"/>
</dbReference>
<keyword evidence="1" id="KW-0805">Transcription regulation</keyword>
<evidence type="ECO:0000259" key="4">
    <source>
        <dbReference type="PROSITE" id="PS01124"/>
    </source>
</evidence>
<evidence type="ECO:0000313" key="6">
    <source>
        <dbReference type="Proteomes" id="UP001139354"/>
    </source>
</evidence>
<evidence type="ECO:0000256" key="3">
    <source>
        <dbReference type="ARBA" id="ARBA00023163"/>
    </source>
</evidence>
<dbReference type="GO" id="GO:0003700">
    <property type="term" value="F:DNA-binding transcription factor activity"/>
    <property type="evidence" value="ECO:0007669"/>
    <property type="project" value="InterPro"/>
</dbReference>
<organism evidence="5 6">
    <name type="scientific">Microbacterium allomyrinae</name>
    <dbReference type="NCBI Taxonomy" id="2830666"/>
    <lineage>
        <taxon>Bacteria</taxon>
        <taxon>Bacillati</taxon>
        <taxon>Actinomycetota</taxon>
        <taxon>Actinomycetes</taxon>
        <taxon>Micrococcales</taxon>
        <taxon>Microbacteriaceae</taxon>
        <taxon>Microbacterium</taxon>
    </lineage>
</organism>
<protein>
    <submittedName>
        <fullName evidence="5">AraC family transcriptional regulator</fullName>
    </submittedName>
</protein>
<dbReference type="InterPro" id="IPR009057">
    <property type="entry name" value="Homeodomain-like_sf"/>
</dbReference>
<dbReference type="InterPro" id="IPR018060">
    <property type="entry name" value="HTH_AraC"/>
</dbReference>
<dbReference type="InterPro" id="IPR046532">
    <property type="entry name" value="DUF6597"/>
</dbReference>
<dbReference type="PROSITE" id="PS00041">
    <property type="entry name" value="HTH_ARAC_FAMILY_1"/>
    <property type="match status" value="1"/>
</dbReference>
<gene>
    <name evidence="5" type="ORF">KEC57_00695</name>
</gene>
<dbReference type="EMBL" id="JAGTTN010000001">
    <property type="protein sequence ID" value="MCC2030696.1"/>
    <property type="molecule type" value="Genomic_DNA"/>
</dbReference>
<dbReference type="SMART" id="SM00342">
    <property type="entry name" value="HTH_ARAC"/>
    <property type="match status" value="1"/>
</dbReference>
<proteinExistence type="predicted"/>
<sequence length="301" mass="32001">MPRDWRFATPLSLSSAPVSLAHVTDPTRGVLYPDRLPTFTRLPPRESAAELVSWFWIPQWDLPTGVESRQPILGYPAANLAVEVDLAAADGETPTVTSGVTLWGATTRASERVLRGSGWAVGALLRPAAFARLADSPGDLVDGWVTLGGPETGAPESGESTAETLRAAVSEAMPDVDAAVAAASAWLVERVGGPTHEGRLANAMADLLMTDAGILRVEDAAERLRVSVRTLQRLAHRSVGLSPAAMIRRRRLQEAAQRVRDDPDASLAAIAAELGYADQAHLANDFRTVLGLTASEYRSGV</sequence>
<dbReference type="InterPro" id="IPR018062">
    <property type="entry name" value="HTH_AraC-typ_CS"/>
</dbReference>
<keyword evidence="2" id="KW-0238">DNA-binding</keyword>
<name>A0A9X1LS29_9MICO</name>
<accession>A0A9X1LS29</accession>
<comment type="caution">
    <text evidence="5">The sequence shown here is derived from an EMBL/GenBank/DDBJ whole genome shotgun (WGS) entry which is preliminary data.</text>
</comment>
<dbReference type="AlphaFoldDB" id="A0A9X1LS29"/>